<evidence type="ECO:0000256" key="7">
    <source>
        <dbReference type="SAM" id="Phobius"/>
    </source>
</evidence>
<sequence>MKNAHFRHRNESNAIQSDFRYLDKAIEIEAFLQYNLNVTHDGRTYAYSDFCGSHCETSDSVSIFLSLYRDVKIRKKANVKLTFPTMDIFGHRIYLANNIFQVDLNNRSHLIEGCRLVSINFHALVSNSSYEAIMKRWETKVFEYSESTKDDPLIRVYATSEGLVSEEMRRTAIEAMPLMSVSFVVVLTFTVLTTLRRDPLRSKPWEAAVGVFCPILSLMASFGALFWLEFSFIPILCVVPFLILAIGVDDVFIFLYSFHRTSPRLPVEERIAEMLAEAGPSITITSLTNFLSFAISAFTPTPAIQSFAIFISVAVMFDYFYQIFFFSAILAFGGHREEKHLSAYLPCMKIQPPDAAK</sequence>
<dbReference type="GO" id="GO:0006897">
    <property type="term" value="P:endocytosis"/>
    <property type="evidence" value="ECO:0007669"/>
    <property type="project" value="TreeGrafter"/>
</dbReference>
<comment type="subcellular location">
    <subcellularLocation>
        <location evidence="1">Membrane</location>
        <topology evidence="1">Multi-pass membrane protein</topology>
    </subcellularLocation>
</comment>
<reference evidence="9 10" key="1">
    <citation type="submission" date="2018-11" db="EMBL/GenBank/DDBJ databases">
        <authorList>
            <consortium name="Pathogen Informatics"/>
        </authorList>
    </citation>
    <scope>NUCLEOTIDE SEQUENCE [LARGE SCALE GENOMIC DNA]</scope>
</reference>
<dbReference type="GO" id="GO:0018996">
    <property type="term" value="P:molting cycle, collagen and cuticulin-based cuticle"/>
    <property type="evidence" value="ECO:0007669"/>
    <property type="project" value="TreeGrafter"/>
</dbReference>
<dbReference type="PANTHER" id="PTHR10796">
    <property type="entry name" value="PATCHED-RELATED"/>
    <property type="match status" value="1"/>
</dbReference>
<dbReference type="Gene3D" id="1.20.1640.10">
    <property type="entry name" value="Multidrug efflux transporter AcrB transmembrane domain"/>
    <property type="match status" value="1"/>
</dbReference>
<evidence type="ECO:0000256" key="1">
    <source>
        <dbReference type="ARBA" id="ARBA00004141"/>
    </source>
</evidence>
<proteinExistence type="inferred from homology"/>
<evidence type="ECO:0000313" key="10">
    <source>
        <dbReference type="Proteomes" id="UP000267096"/>
    </source>
</evidence>
<evidence type="ECO:0000256" key="3">
    <source>
        <dbReference type="ARBA" id="ARBA00022692"/>
    </source>
</evidence>
<dbReference type="OrthoDB" id="5819854at2759"/>
<dbReference type="AlphaFoldDB" id="A0A3P6NB44"/>
<dbReference type="InterPro" id="IPR000731">
    <property type="entry name" value="SSD"/>
</dbReference>
<dbReference type="InterPro" id="IPR003392">
    <property type="entry name" value="PTHD_SSD"/>
</dbReference>
<keyword evidence="3 7" id="KW-0812">Transmembrane</keyword>
<keyword evidence="5 7" id="KW-0472">Membrane</keyword>
<dbReference type="SUPFAM" id="SSF82866">
    <property type="entry name" value="Multidrug efflux transporter AcrB transmembrane domain"/>
    <property type="match status" value="1"/>
</dbReference>
<feature type="transmembrane region" description="Helical" evidence="7">
    <location>
        <begin position="304"/>
        <end position="332"/>
    </location>
</feature>
<protein>
    <recommendedName>
        <fullName evidence="8">SSD domain-containing protein</fullName>
    </recommendedName>
</protein>
<dbReference type="PANTHER" id="PTHR10796:SF112">
    <property type="entry name" value="PATCHED-RELATED PROTEIN 18"/>
    <property type="match status" value="1"/>
</dbReference>
<accession>A0A3P6NB44</accession>
<feature type="transmembrane region" description="Helical" evidence="7">
    <location>
        <begin position="207"/>
        <end position="227"/>
    </location>
</feature>
<evidence type="ECO:0000313" key="9">
    <source>
        <dbReference type="EMBL" id="VDK18873.1"/>
    </source>
</evidence>
<keyword evidence="4 7" id="KW-1133">Transmembrane helix</keyword>
<name>A0A3P6NB44_ANISI</name>
<dbReference type="EMBL" id="UYRR01001686">
    <property type="protein sequence ID" value="VDK18873.1"/>
    <property type="molecule type" value="Genomic_DNA"/>
</dbReference>
<evidence type="ECO:0000256" key="2">
    <source>
        <dbReference type="ARBA" id="ARBA00005585"/>
    </source>
</evidence>
<gene>
    <name evidence="9" type="ORF">ASIM_LOCUS1548</name>
</gene>
<feature type="transmembrane region" description="Helical" evidence="7">
    <location>
        <begin position="233"/>
        <end position="258"/>
    </location>
</feature>
<keyword evidence="6" id="KW-0325">Glycoprotein</keyword>
<feature type="domain" description="SSD" evidence="8">
    <location>
        <begin position="175"/>
        <end position="332"/>
    </location>
</feature>
<dbReference type="PROSITE" id="PS50156">
    <property type="entry name" value="SSD"/>
    <property type="match status" value="1"/>
</dbReference>
<evidence type="ECO:0000259" key="8">
    <source>
        <dbReference type="PROSITE" id="PS50156"/>
    </source>
</evidence>
<feature type="transmembrane region" description="Helical" evidence="7">
    <location>
        <begin position="175"/>
        <end position="195"/>
    </location>
</feature>
<evidence type="ECO:0000256" key="6">
    <source>
        <dbReference type="ARBA" id="ARBA00023180"/>
    </source>
</evidence>
<evidence type="ECO:0000256" key="4">
    <source>
        <dbReference type="ARBA" id="ARBA00022989"/>
    </source>
</evidence>
<evidence type="ECO:0000256" key="5">
    <source>
        <dbReference type="ARBA" id="ARBA00023136"/>
    </source>
</evidence>
<dbReference type="InterPro" id="IPR051697">
    <property type="entry name" value="Patched_domain-protein"/>
</dbReference>
<dbReference type="Proteomes" id="UP000267096">
    <property type="component" value="Unassembled WGS sequence"/>
</dbReference>
<comment type="similarity">
    <text evidence="2">Belongs to the patched family.</text>
</comment>
<dbReference type="GO" id="GO:0030659">
    <property type="term" value="C:cytoplasmic vesicle membrane"/>
    <property type="evidence" value="ECO:0007669"/>
    <property type="project" value="TreeGrafter"/>
</dbReference>
<dbReference type="GO" id="GO:0005886">
    <property type="term" value="C:plasma membrane"/>
    <property type="evidence" value="ECO:0007669"/>
    <property type="project" value="TreeGrafter"/>
</dbReference>
<dbReference type="Pfam" id="PF02460">
    <property type="entry name" value="Patched"/>
    <property type="match status" value="1"/>
</dbReference>
<organism evidence="9 10">
    <name type="scientific">Anisakis simplex</name>
    <name type="common">Herring worm</name>
    <dbReference type="NCBI Taxonomy" id="6269"/>
    <lineage>
        <taxon>Eukaryota</taxon>
        <taxon>Metazoa</taxon>
        <taxon>Ecdysozoa</taxon>
        <taxon>Nematoda</taxon>
        <taxon>Chromadorea</taxon>
        <taxon>Rhabditida</taxon>
        <taxon>Spirurina</taxon>
        <taxon>Ascaridomorpha</taxon>
        <taxon>Ascaridoidea</taxon>
        <taxon>Anisakidae</taxon>
        <taxon>Anisakis</taxon>
        <taxon>Anisakis simplex complex</taxon>
    </lineage>
</organism>
<keyword evidence="10" id="KW-1185">Reference proteome</keyword>